<comment type="caution">
    <text evidence="12">The sequence shown here is derived from an EMBL/GenBank/DDBJ whole genome shotgun (WGS) entry which is preliminary data.</text>
</comment>
<evidence type="ECO:0000256" key="10">
    <source>
        <dbReference type="SAM" id="SignalP"/>
    </source>
</evidence>
<dbReference type="SUPFAM" id="SSF52833">
    <property type="entry name" value="Thioredoxin-like"/>
    <property type="match status" value="2"/>
</dbReference>
<dbReference type="Pfam" id="PF00085">
    <property type="entry name" value="Thioredoxin"/>
    <property type="match status" value="1"/>
</dbReference>
<evidence type="ECO:0000256" key="2">
    <source>
        <dbReference type="ARBA" id="ARBA00002692"/>
    </source>
</evidence>
<dbReference type="AlphaFoldDB" id="A0A2C5Y3K8"/>
<evidence type="ECO:0000256" key="1">
    <source>
        <dbReference type="ARBA" id="ARBA00001182"/>
    </source>
</evidence>
<evidence type="ECO:0000256" key="6">
    <source>
        <dbReference type="ARBA" id="ARBA00022824"/>
    </source>
</evidence>
<keyword evidence="10" id="KW-0732">Signal</keyword>
<gene>
    <name evidence="12" type="ORF">CDD81_6144</name>
</gene>
<comment type="similarity">
    <text evidence="4">Belongs to the protein disulfide isomerase family.</text>
</comment>
<dbReference type="GO" id="GO:0003756">
    <property type="term" value="F:protein disulfide isomerase activity"/>
    <property type="evidence" value="ECO:0007669"/>
    <property type="project" value="UniProtKB-EC"/>
</dbReference>
<dbReference type="GO" id="GO:0005788">
    <property type="term" value="C:endoplasmic reticulum lumen"/>
    <property type="evidence" value="ECO:0007669"/>
    <property type="project" value="UniProtKB-SubCell"/>
</dbReference>
<dbReference type="GO" id="GO:0034976">
    <property type="term" value="P:response to endoplasmic reticulum stress"/>
    <property type="evidence" value="ECO:0007669"/>
    <property type="project" value="TreeGrafter"/>
</dbReference>
<keyword evidence="8" id="KW-0676">Redox-active center</keyword>
<dbReference type="CDD" id="cd02982">
    <property type="entry name" value="PDI_b'_family"/>
    <property type="match status" value="1"/>
</dbReference>
<dbReference type="InterPro" id="IPR036249">
    <property type="entry name" value="Thioredoxin-like_sf"/>
</dbReference>
<keyword evidence="13" id="KW-1185">Reference proteome</keyword>
<evidence type="ECO:0000313" key="13">
    <source>
        <dbReference type="Proteomes" id="UP000226192"/>
    </source>
</evidence>
<dbReference type="EMBL" id="NJET01000053">
    <property type="protein sequence ID" value="PHH63287.1"/>
    <property type="molecule type" value="Genomic_DNA"/>
</dbReference>
<dbReference type="OrthoDB" id="427280at2759"/>
<evidence type="ECO:0000256" key="9">
    <source>
        <dbReference type="ARBA" id="ARBA00039846"/>
    </source>
</evidence>
<evidence type="ECO:0000256" key="3">
    <source>
        <dbReference type="ARBA" id="ARBA00004319"/>
    </source>
</evidence>
<organism evidence="12 13">
    <name type="scientific">Ophiocordyceps australis</name>
    <dbReference type="NCBI Taxonomy" id="1399860"/>
    <lineage>
        <taxon>Eukaryota</taxon>
        <taxon>Fungi</taxon>
        <taxon>Dikarya</taxon>
        <taxon>Ascomycota</taxon>
        <taxon>Pezizomycotina</taxon>
        <taxon>Sordariomycetes</taxon>
        <taxon>Hypocreomycetidae</taxon>
        <taxon>Hypocreales</taxon>
        <taxon>Ophiocordycipitaceae</taxon>
        <taxon>Ophiocordyceps</taxon>
    </lineage>
</organism>
<dbReference type="STRING" id="1399860.A0A2C5Y3K8"/>
<evidence type="ECO:0000256" key="5">
    <source>
        <dbReference type="ARBA" id="ARBA00012723"/>
    </source>
</evidence>
<dbReference type="CDD" id="cd02961">
    <property type="entry name" value="PDI_a_family"/>
    <property type="match status" value="1"/>
</dbReference>
<dbReference type="Pfam" id="PF13848">
    <property type="entry name" value="Thioredoxin_6"/>
    <property type="match status" value="1"/>
</dbReference>
<dbReference type="Gene3D" id="3.40.30.10">
    <property type="entry name" value="Glutaredoxin"/>
    <property type="match status" value="2"/>
</dbReference>
<evidence type="ECO:0000256" key="8">
    <source>
        <dbReference type="ARBA" id="ARBA00023284"/>
    </source>
</evidence>
<dbReference type="Proteomes" id="UP000226192">
    <property type="component" value="Unassembled WGS sequence"/>
</dbReference>
<feature type="signal peptide" evidence="10">
    <location>
        <begin position="1"/>
        <end position="22"/>
    </location>
</feature>
<evidence type="ECO:0000259" key="11">
    <source>
        <dbReference type="Pfam" id="PF00085"/>
    </source>
</evidence>
<keyword evidence="7" id="KW-0413">Isomerase</keyword>
<dbReference type="GO" id="GO:0006457">
    <property type="term" value="P:protein folding"/>
    <property type="evidence" value="ECO:0007669"/>
    <property type="project" value="TreeGrafter"/>
</dbReference>
<reference evidence="12 13" key="1">
    <citation type="submission" date="2017-06" db="EMBL/GenBank/DDBJ databases">
        <title>Ant-infecting Ophiocordyceps genomes reveal a high diversity of potential behavioral manipulation genes and a possible major role for enterotoxins.</title>
        <authorList>
            <person name="De Bekker C."/>
            <person name="Evans H.C."/>
            <person name="Brachmann A."/>
            <person name="Hughes D.P."/>
        </authorList>
    </citation>
    <scope>NUCLEOTIDE SEQUENCE [LARGE SCALE GENOMIC DNA]</scope>
    <source>
        <strain evidence="12 13">Map64</strain>
    </source>
</reference>
<dbReference type="PANTHER" id="PTHR18929">
    <property type="entry name" value="PROTEIN DISULFIDE ISOMERASE"/>
    <property type="match status" value="1"/>
</dbReference>
<feature type="chain" id="PRO_5012474150" description="Protein disulfide-isomerase" evidence="10">
    <location>
        <begin position="23"/>
        <end position="344"/>
    </location>
</feature>
<keyword evidence="6" id="KW-0256">Endoplasmic reticulum</keyword>
<comment type="function">
    <text evidence="2">Participates in the folding of proteins containing disulfide bonds, may be involved in glycosylation, prolyl hydroxylation and triglyceride transfer.</text>
</comment>
<name>A0A2C5Y3K8_9HYPO</name>
<protein>
    <recommendedName>
        <fullName evidence="9">Protein disulfide-isomerase</fullName>
        <ecNumber evidence="5">5.3.4.1</ecNumber>
    </recommendedName>
</protein>
<sequence length="344" mass="38273">MKSFLLPRAALGLLLLAAAGHAATWKHSDAAALWQQMAQNDYTLVAFVASETQSTNALLPEWNAVDDEVPLSCVNCSTTDTLCVQFDVVSFPAIRLYRRNKPMVRYRGPRKASSIASFLRRIRRPVVSQLTNDGLDGFLASDAVVLVAHIGSHDGSLLARFSSLAATYHDRYSFGLVSHEPTVADFVQCRNNVDSMEHEQTRLDLAGDLERFLAKCAQPLVPQLNRRTELQYAKTGKSLVYYWSDKETWREAQARIMNPLAKQYSDYLHFVTVDSAEYPELSRSLGLPAQQGLVVENRHTGDKFPYPSAAAGLDANALAQFIEAIAQGSVVPWKGHEQHQHDEL</sequence>
<dbReference type="EC" id="5.3.4.1" evidence="5"/>
<feature type="domain" description="Thioredoxin" evidence="11">
    <location>
        <begin position="35"/>
        <end position="120"/>
    </location>
</feature>
<dbReference type="InterPro" id="IPR013766">
    <property type="entry name" value="Thioredoxin_domain"/>
</dbReference>
<comment type="catalytic activity">
    <reaction evidence="1">
        <text>Catalyzes the rearrangement of -S-S- bonds in proteins.</text>
        <dbReference type="EC" id="5.3.4.1"/>
    </reaction>
</comment>
<proteinExistence type="inferred from homology"/>
<comment type="subcellular location">
    <subcellularLocation>
        <location evidence="3">Endoplasmic reticulum lumen</location>
    </subcellularLocation>
</comment>
<evidence type="ECO:0000256" key="4">
    <source>
        <dbReference type="ARBA" id="ARBA00006347"/>
    </source>
</evidence>
<dbReference type="PANTHER" id="PTHR18929:SF132">
    <property type="entry name" value="PROTEIN DISULFIDE-ISOMERASE A3"/>
    <property type="match status" value="1"/>
</dbReference>
<evidence type="ECO:0000256" key="7">
    <source>
        <dbReference type="ARBA" id="ARBA00023235"/>
    </source>
</evidence>
<evidence type="ECO:0000313" key="12">
    <source>
        <dbReference type="EMBL" id="PHH63287.1"/>
    </source>
</evidence>
<accession>A0A2C5Y3K8</accession>